<dbReference type="EMBL" id="CP066882">
    <property type="protein sequence ID" value="QYC30790.1"/>
    <property type="molecule type" value="Genomic_DNA"/>
</dbReference>
<proteinExistence type="predicted"/>
<accession>A0ABX8TMW4</accession>
<protein>
    <submittedName>
        <fullName evidence="1">Uncharacterized protein</fullName>
    </submittedName>
</protein>
<reference evidence="1 2" key="1">
    <citation type="journal article" date="2021" name="Mol. Plant">
        <title>Genomic insights into the fast growth of paulownias and the formation of Paulownia witches' broom.</title>
        <authorList>
            <person name="Cao Y."/>
            <person name="Sun G."/>
            <person name="Zhai X."/>
            <person name="Xu P."/>
            <person name="Ma L."/>
            <person name="Deng M."/>
            <person name="Zhao Z."/>
            <person name="Yang H."/>
            <person name="Dong Y."/>
            <person name="Shang Z."/>
            <person name="Lv Y."/>
            <person name="Yan L."/>
            <person name="Liu H."/>
            <person name="Cao X."/>
            <person name="Li B."/>
            <person name="Wang Z."/>
            <person name="Zhao X."/>
            <person name="Yu H."/>
            <person name="Wang F."/>
            <person name="Ma W."/>
            <person name="Huang J."/>
            <person name="Fan G."/>
        </authorList>
    </citation>
    <scope>NUCLEOTIDE SEQUENCE [LARGE SCALE GENOMIC DNA]</scope>
    <source>
        <strain evidence="1 2">Zhengzhou</strain>
    </source>
</reference>
<organism evidence="1 2">
    <name type="scientific">Paulownia witches'-broom phytoplasma</name>
    <dbReference type="NCBI Taxonomy" id="39647"/>
    <lineage>
        <taxon>Bacteria</taxon>
        <taxon>Bacillati</taxon>
        <taxon>Mycoplasmatota</taxon>
        <taxon>Mollicutes</taxon>
        <taxon>Acholeplasmatales</taxon>
        <taxon>Acholeplasmataceae</taxon>
        <taxon>Candidatus Phytoplasma</taxon>
        <taxon>16SrI (Aster yellows group)</taxon>
    </lineage>
</organism>
<sequence length="76" mass="8849">MRFLIIFQNPLSNLNPLIKVGKQIYESLQLKKTKSTHQQRKNQVLKFMEEVGMPEPMKGFSINILINFQVGCVKEL</sequence>
<keyword evidence="2" id="KW-1185">Reference proteome</keyword>
<dbReference type="Proteomes" id="UP000825369">
    <property type="component" value="Chromosome"/>
</dbReference>
<evidence type="ECO:0000313" key="2">
    <source>
        <dbReference type="Proteomes" id="UP000825369"/>
    </source>
</evidence>
<dbReference type="RefSeq" id="WP_219474421.1">
    <property type="nucleotide sequence ID" value="NZ_BSCX01000006.1"/>
</dbReference>
<gene>
    <name evidence="1" type="ORF">HGD80_03220</name>
</gene>
<name>A0ABX8TMW4_9MOLU</name>
<evidence type="ECO:0000313" key="1">
    <source>
        <dbReference type="EMBL" id="QYC30790.1"/>
    </source>
</evidence>